<dbReference type="Pfam" id="PF00589">
    <property type="entry name" value="Phage_integrase"/>
    <property type="match status" value="1"/>
</dbReference>
<feature type="domain" description="Tyr recombinase" evidence="7">
    <location>
        <begin position="199"/>
        <end position="374"/>
    </location>
</feature>
<evidence type="ECO:0000259" key="8">
    <source>
        <dbReference type="PROSITE" id="PS51900"/>
    </source>
</evidence>
<dbReference type="InterPro" id="IPR010998">
    <property type="entry name" value="Integrase_recombinase_N"/>
</dbReference>
<dbReference type="InterPro" id="IPR038488">
    <property type="entry name" value="Integrase_DNA-bd_sf"/>
</dbReference>
<dbReference type="PROSITE" id="PS51898">
    <property type="entry name" value="TYR_RECOMBINASE"/>
    <property type="match status" value="1"/>
</dbReference>
<keyword evidence="2" id="KW-0229">DNA integration</keyword>
<dbReference type="InterPro" id="IPR011010">
    <property type="entry name" value="DNA_brk_join_enz"/>
</dbReference>
<dbReference type="Gene3D" id="3.30.160.390">
    <property type="entry name" value="Integrase, DNA-binding domain"/>
    <property type="match status" value="1"/>
</dbReference>
<organism evidence="9 10">
    <name type="scientific">Iodidimonas muriae</name>
    <dbReference type="NCBI Taxonomy" id="261467"/>
    <lineage>
        <taxon>Bacteria</taxon>
        <taxon>Pseudomonadati</taxon>
        <taxon>Pseudomonadota</taxon>
        <taxon>Alphaproteobacteria</taxon>
        <taxon>Iodidimonadales</taxon>
        <taxon>Iodidimonadaceae</taxon>
        <taxon>Iodidimonas</taxon>
    </lineage>
</organism>
<evidence type="ECO:0000313" key="9">
    <source>
        <dbReference type="EMBL" id="GGO11737.1"/>
    </source>
</evidence>
<dbReference type="InterPro" id="IPR050808">
    <property type="entry name" value="Phage_Integrase"/>
</dbReference>
<proteinExistence type="inferred from homology"/>
<evidence type="ECO:0000256" key="3">
    <source>
        <dbReference type="ARBA" id="ARBA00023125"/>
    </source>
</evidence>
<keyword evidence="3 5" id="KW-0238">DNA-binding</keyword>
<dbReference type="Gene3D" id="1.10.150.130">
    <property type="match status" value="1"/>
</dbReference>
<dbReference type="Proteomes" id="UP000602381">
    <property type="component" value="Unassembled WGS sequence"/>
</dbReference>
<feature type="compositionally biased region" description="Polar residues" evidence="6">
    <location>
        <begin position="382"/>
        <end position="397"/>
    </location>
</feature>
<evidence type="ECO:0000256" key="6">
    <source>
        <dbReference type="SAM" id="MobiDB-lite"/>
    </source>
</evidence>
<sequence length="407" mass="45871">MTIKLTKRIVDAATIHDKDYLLWDAEVKGFGLRVYASGIKSYIIQYRNAAKRTRKLTLGQHGVLTPDEARKLARDKLMSVTHGDDPSAERQDFVQSPTVADLCDRFMDTHVERHCKPSTIKEYRRNIELFIKPAIGRMKAIEVVRKHISTLHAQHNAIPYQANRTLGVLSALFNKAEEWGLRPDGSNPCRHVKKYPEEKKERYLTRDEIAALLATLDERQAAGLENMFFVAGIKLLLFTGARLGEIQTAKWDYVRGNMMELPDSKTGKKRIYLGTAALEVLARLPRLEGNPHIIAGAKAGGYLTDFQKPWRRVRKAAGLDDVRIHDLRHTFASYAASSGESLHMTGKLLGHSQAQTTMRYAHLADAPMLEAAERVSQALAGMTNQPEQMKPKTNGSKQHPLRYRPVT</sequence>
<evidence type="ECO:0000256" key="2">
    <source>
        <dbReference type="ARBA" id="ARBA00022908"/>
    </source>
</evidence>
<evidence type="ECO:0000259" key="7">
    <source>
        <dbReference type="PROSITE" id="PS51898"/>
    </source>
</evidence>
<dbReference type="Gene3D" id="1.10.443.10">
    <property type="entry name" value="Intergrase catalytic core"/>
    <property type="match status" value="1"/>
</dbReference>
<dbReference type="PANTHER" id="PTHR30629">
    <property type="entry name" value="PROPHAGE INTEGRASE"/>
    <property type="match status" value="1"/>
</dbReference>
<dbReference type="EMBL" id="BMOV01000005">
    <property type="protein sequence ID" value="GGO11737.1"/>
    <property type="molecule type" value="Genomic_DNA"/>
</dbReference>
<dbReference type="Pfam" id="PF13356">
    <property type="entry name" value="Arm-DNA-bind_3"/>
    <property type="match status" value="1"/>
</dbReference>
<keyword evidence="10" id="KW-1185">Reference proteome</keyword>
<dbReference type="CDD" id="cd00796">
    <property type="entry name" value="INT_Rci_Hp1_C"/>
    <property type="match status" value="1"/>
</dbReference>
<protein>
    <submittedName>
        <fullName evidence="9">Integrase</fullName>
    </submittedName>
</protein>
<dbReference type="PANTHER" id="PTHR30629:SF2">
    <property type="entry name" value="PROPHAGE INTEGRASE INTS-RELATED"/>
    <property type="match status" value="1"/>
</dbReference>
<evidence type="ECO:0000256" key="5">
    <source>
        <dbReference type="PROSITE-ProRule" id="PRU01248"/>
    </source>
</evidence>
<dbReference type="SUPFAM" id="SSF56349">
    <property type="entry name" value="DNA breaking-rejoining enzymes"/>
    <property type="match status" value="1"/>
</dbReference>
<keyword evidence="4" id="KW-0233">DNA recombination</keyword>
<dbReference type="Pfam" id="PF14659">
    <property type="entry name" value="Phage_int_SAM_3"/>
    <property type="match status" value="1"/>
</dbReference>
<dbReference type="InterPro" id="IPR002104">
    <property type="entry name" value="Integrase_catalytic"/>
</dbReference>
<accession>A0ABQ2LD42</accession>
<name>A0ABQ2LD42_9PROT</name>
<reference evidence="10" key="1">
    <citation type="journal article" date="2019" name="Int. J. Syst. Evol. Microbiol.">
        <title>The Global Catalogue of Microorganisms (GCM) 10K type strain sequencing project: providing services to taxonomists for standard genome sequencing and annotation.</title>
        <authorList>
            <consortium name="The Broad Institute Genomics Platform"/>
            <consortium name="The Broad Institute Genome Sequencing Center for Infectious Disease"/>
            <person name="Wu L."/>
            <person name="Ma J."/>
        </authorList>
    </citation>
    <scope>NUCLEOTIDE SEQUENCE [LARGE SCALE GENOMIC DNA]</scope>
    <source>
        <strain evidence="10">JCM 17843</strain>
    </source>
</reference>
<gene>
    <name evidence="9" type="ORF">GCM10007972_15750</name>
</gene>
<feature type="region of interest" description="Disordered" evidence="6">
    <location>
        <begin position="382"/>
        <end position="407"/>
    </location>
</feature>
<evidence type="ECO:0000256" key="4">
    <source>
        <dbReference type="ARBA" id="ARBA00023172"/>
    </source>
</evidence>
<evidence type="ECO:0000313" key="10">
    <source>
        <dbReference type="Proteomes" id="UP000602381"/>
    </source>
</evidence>
<dbReference type="InterPro" id="IPR025166">
    <property type="entry name" value="Integrase_DNA_bind_dom"/>
</dbReference>
<dbReference type="RefSeq" id="WP_229773613.1">
    <property type="nucleotide sequence ID" value="NZ_BMOV01000005.1"/>
</dbReference>
<dbReference type="InterPro" id="IPR044068">
    <property type="entry name" value="CB"/>
</dbReference>
<comment type="similarity">
    <text evidence="1">Belongs to the 'phage' integrase family.</text>
</comment>
<evidence type="ECO:0000256" key="1">
    <source>
        <dbReference type="ARBA" id="ARBA00008857"/>
    </source>
</evidence>
<dbReference type="InterPro" id="IPR004107">
    <property type="entry name" value="Integrase_SAM-like_N"/>
</dbReference>
<comment type="caution">
    <text evidence="9">The sequence shown here is derived from an EMBL/GenBank/DDBJ whole genome shotgun (WGS) entry which is preliminary data.</text>
</comment>
<dbReference type="InterPro" id="IPR013762">
    <property type="entry name" value="Integrase-like_cat_sf"/>
</dbReference>
<feature type="domain" description="Core-binding (CB)" evidence="8">
    <location>
        <begin position="97"/>
        <end position="177"/>
    </location>
</feature>
<dbReference type="PROSITE" id="PS51900">
    <property type="entry name" value="CB"/>
    <property type="match status" value="1"/>
</dbReference>